<sequence length="227" mass="24812">MAERNAEFKEKVARSLALKPKVKLEPDVLVHHPFLSSSSERKVTNFLVISHKGEKMFLLSDSQGWITILTRAGTLRKRVKVTEEAGGVRHIVHSSGVVVFSTARTFAMFSVALMDISGAIGIVGARSPISSLAIDPTKQTRLAVALEDGQILYYDLKKASLLHKFPSSSRAPTQLIFTKEAIFAMSVENGKDLRSLLVLELCISSLSSSSLPLSFLSSALLELFPEL</sequence>
<organism evidence="1 2">
    <name type="scientific">Toxoplasma gondii TgCATBr9</name>
    <dbReference type="NCBI Taxonomy" id="943120"/>
    <lineage>
        <taxon>Eukaryota</taxon>
        <taxon>Sar</taxon>
        <taxon>Alveolata</taxon>
        <taxon>Apicomplexa</taxon>
        <taxon>Conoidasida</taxon>
        <taxon>Coccidia</taxon>
        <taxon>Eucoccidiorida</taxon>
        <taxon>Eimeriorina</taxon>
        <taxon>Sarcocystidae</taxon>
        <taxon>Toxoplasma</taxon>
    </lineage>
</organism>
<dbReference type="Gene3D" id="2.130.10.10">
    <property type="entry name" value="YVTN repeat-like/Quinoprotein amine dehydrogenase"/>
    <property type="match status" value="1"/>
</dbReference>
<protein>
    <submittedName>
        <fullName evidence="1">Uncharacterized protein</fullName>
    </submittedName>
</protein>
<dbReference type="Proteomes" id="UP000244488">
    <property type="component" value="Unassembled WGS sequence"/>
</dbReference>
<evidence type="ECO:0000313" key="2">
    <source>
        <dbReference type="Proteomes" id="UP000244488"/>
    </source>
</evidence>
<reference evidence="1 2" key="1">
    <citation type="journal article" date="2016" name="Nat. Commun.">
        <title>Local admixture of amplified and diversified secreted pathogenesis determinants shapes mosaic Toxoplasma gondii genomes.</title>
        <authorList>
            <person name="Lorenzi H."/>
            <person name="Khan A."/>
            <person name="Behnke M.S."/>
            <person name="Namasivayam S."/>
            <person name="Swapna L.S."/>
            <person name="Hadjithomas M."/>
            <person name="Karamycheva S."/>
            <person name="Pinney D."/>
            <person name="Brunk B.P."/>
            <person name="Ajioka J.W."/>
            <person name="Ajzenberg D."/>
            <person name="Boothroyd J.C."/>
            <person name="Boyle J.P."/>
            <person name="Darde M.L."/>
            <person name="Diaz-Miranda M.A."/>
            <person name="Dubey J.P."/>
            <person name="Fritz H.M."/>
            <person name="Gennari S.M."/>
            <person name="Gregory B.D."/>
            <person name="Kim K."/>
            <person name="Saeij J.P."/>
            <person name="Su C."/>
            <person name="White M.W."/>
            <person name="Zhu X.Q."/>
            <person name="Howe D.K."/>
            <person name="Rosenthal B.M."/>
            <person name="Grigg M.E."/>
            <person name="Parkinson J."/>
            <person name="Liu L."/>
            <person name="Kissinger J.C."/>
            <person name="Roos D.S."/>
            <person name="Sibley L.D."/>
        </authorList>
    </citation>
    <scope>NUCLEOTIDE SEQUENCE [LARGE SCALE GENOMIC DNA]</scope>
    <source>
        <strain evidence="1 2">TgCATBr9</strain>
    </source>
</reference>
<gene>
    <name evidence="1" type="ORF">TGBR9_238140</name>
</gene>
<name>A0A2T6INR9_TOXGO</name>
<dbReference type="AlphaFoldDB" id="A0A2T6INR9"/>
<proteinExistence type="predicted"/>
<accession>A0A2T6INR9</accession>
<comment type="caution">
    <text evidence="1">The sequence shown here is derived from an EMBL/GenBank/DDBJ whole genome shotgun (WGS) entry which is preliminary data.</text>
</comment>
<dbReference type="SUPFAM" id="SSF50978">
    <property type="entry name" value="WD40 repeat-like"/>
    <property type="match status" value="1"/>
</dbReference>
<evidence type="ECO:0000313" key="1">
    <source>
        <dbReference type="EMBL" id="PUA86986.1"/>
    </source>
</evidence>
<dbReference type="InterPro" id="IPR036322">
    <property type="entry name" value="WD40_repeat_dom_sf"/>
</dbReference>
<dbReference type="EMBL" id="AFHV02002227">
    <property type="protein sequence ID" value="PUA86986.1"/>
    <property type="molecule type" value="Genomic_DNA"/>
</dbReference>
<dbReference type="InterPro" id="IPR015943">
    <property type="entry name" value="WD40/YVTN_repeat-like_dom_sf"/>
</dbReference>
<dbReference type="VEuPathDB" id="ToxoDB:TGBR9_238140"/>